<evidence type="ECO:0000313" key="2">
    <source>
        <dbReference type="EMBL" id="KAJ4466421.1"/>
    </source>
</evidence>
<proteinExistence type="predicted"/>
<gene>
    <name evidence="2" type="ORF">C8J55DRAFT_609320</name>
</gene>
<dbReference type="AlphaFoldDB" id="A0A9W9DED8"/>
<evidence type="ECO:0000313" key="3">
    <source>
        <dbReference type="Proteomes" id="UP001150238"/>
    </source>
</evidence>
<comment type="caution">
    <text evidence="2">The sequence shown here is derived from an EMBL/GenBank/DDBJ whole genome shotgun (WGS) entry which is preliminary data.</text>
</comment>
<dbReference type="EMBL" id="JANVFS010000045">
    <property type="protein sequence ID" value="KAJ4466421.1"/>
    <property type="molecule type" value="Genomic_DNA"/>
</dbReference>
<reference evidence="2" key="1">
    <citation type="submission" date="2022-08" db="EMBL/GenBank/DDBJ databases">
        <authorList>
            <consortium name="DOE Joint Genome Institute"/>
            <person name="Min B."/>
            <person name="Riley R."/>
            <person name="Sierra-Patev S."/>
            <person name="Naranjo-Ortiz M."/>
            <person name="Looney B."/>
            <person name="Konkel Z."/>
            <person name="Slot J.C."/>
            <person name="Sakamoto Y."/>
            <person name="Steenwyk J.L."/>
            <person name="Rokas A."/>
            <person name="Carro J."/>
            <person name="Camarero S."/>
            <person name="Ferreira P."/>
            <person name="Molpeceres G."/>
            <person name="Ruiz-Duenas F.J."/>
            <person name="Serrano A."/>
            <person name="Henrissat B."/>
            <person name="Drula E."/>
            <person name="Hughes K.W."/>
            <person name="Mata J.L."/>
            <person name="Ishikawa N.K."/>
            <person name="Vargas-Isla R."/>
            <person name="Ushijima S."/>
            <person name="Smith C.A."/>
            <person name="Ahrendt S."/>
            <person name="Andreopoulos W."/>
            <person name="He G."/>
            <person name="Labutti K."/>
            <person name="Lipzen A."/>
            <person name="Ng V."/>
            <person name="Sandor L."/>
            <person name="Barry K."/>
            <person name="Martinez A.T."/>
            <person name="Xiao Y."/>
            <person name="Gibbons J.G."/>
            <person name="Terashima K."/>
            <person name="Hibbett D.S."/>
            <person name="Grigoriev I.V."/>
        </authorList>
    </citation>
    <scope>NUCLEOTIDE SEQUENCE</scope>
    <source>
        <strain evidence="2">Sp2 HRB7682 ss15</strain>
    </source>
</reference>
<keyword evidence="1" id="KW-0732">Signal</keyword>
<dbReference type="Proteomes" id="UP001150238">
    <property type="component" value="Unassembled WGS sequence"/>
</dbReference>
<protein>
    <submittedName>
        <fullName evidence="2">Uncharacterized protein</fullName>
    </submittedName>
</protein>
<name>A0A9W9DED8_9AGAR</name>
<evidence type="ECO:0000256" key="1">
    <source>
        <dbReference type="SAM" id="SignalP"/>
    </source>
</evidence>
<feature type="signal peptide" evidence="1">
    <location>
        <begin position="1"/>
        <end position="23"/>
    </location>
</feature>
<organism evidence="2 3">
    <name type="scientific">Lentinula lateritia</name>
    <dbReference type="NCBI Taxonomy" id="40482"/>
    <lineage>
        <taxon>Eukaryota</taxon>
        <taxon>Fungi</taxon>
        <taxon>Dikarya</taxon>
        <taxon>Basidiomycota</taxon>
        <taxon>Agaricomycotina</taxon>
        <taxon>Agaricomycetes</taxon>
        <taxon>Agaricomycetidae</taxon>
        <taxon>Agaricales</taxon>
        <taxon>Marasmiineae</taxon>
        <taxon>Omphalotaceae</taxon>
        <taxon>Lentinula</taxon>
    </lineage>
</organism>
<feature type="chain" id="PRO_5040974355" evidence="1">
    <location>
        <begin position="24"/>
        <end position="216"/>
    </location>
</feature>
<accession>A0A9W9DED8</accession>
<reference evidence="2" key="2">
    <citation type="journal article" date="2023" name="Proc. Natl. Acad. Sci. U.S.A.">
        <title>A global phylogenomic analysis of the shiitake genus Lentinula.</title>
        <authorList>
            <person name="Sierra-Patev S."/>
            <person name="Min B."/>
            <person name="Naranjo-Ortiz M."/>
            <person name="Looney B."/>
            <person name="Konkel Z."/>
            <person name="Slot J.C."/>
            <person name="Sakamoto Y."/>
            <person name="Steenwyk J.L."/>
            <person name="Rokas A."/>
            <person name="Carro J."/>
            <person name="Camarero S."/>
            <person name="Ferreira P."/>
            <person name="Molpeceres G."/>
            <person name="Ruiz-Duenas F.J."/>
            <person name="Serrano A."/>
            <person name="Henrissat B."/>
            <person name="Drula E."/>
            <person name="Hughes K.W."/>
            <person name="Mata J.L."/>
            <person name="Ishikawa N.K."/>
            <person name="Vargas-Isla R."/>
            <person name="Ushijima S."/>
            <person name="Smith C.A."/>
            <person name="Donoghue J."/>
            <person name="Ahrendt S."/>
            <person name="Andreopoulos W."/>
            <person name="He G."/>
            <person name="LaButti K."/>
            <person name="Lipzen A."/>
            <person name="Ng V."/>
            <person name="Riley R."/>
            <person name="Sandor L."/>
            <person name="Barry K."/>
            <person name="Martinez A.T."/>
            <person name="Xiao Y."/>
            <person name="Gibbons J.G."/>
            <person name="Terashima K."/>
            <person name="Grigoriev I.V."/>
            <person name="Hibbett D."/>
        </authorList>
    </citation>
    <scope>NUCLEOTIDE SEQUENCE</scope>
    <source>
        <strain evidence="2">Sp2 HRB7682 ss15</strain>
    </source>
</reference>
<sequence>MKFTSISLVMPILVRILAMPCYATPIARLLELQDRGLPYHESPPPSYPILRLPEGSRCFFALNHNKKHDESKRLNFKGSQLKPNGDKFVCGALSKDIVQGKKDRLCVLISGANFLTETNRVYSKEPHDPSPNTVSFYKTQMEMDHTLLTNKQIGFTGLCYTQIETLKSGDLEIPWQDWDITGWPTDVDGTKIPVKDIEEHHKAEPASYSDIIDMYL</sequence>